<proteinExistence type="predicted"/>
<dbReference type="Proteomes" id="UP000035680">
    <property type="component" value="Unassembled WGS sequence"/>
</dbReference>
<dbReference type="WBParaSite" id="SVE_1624600.1">
    <property type="protein sequence ID" value="SVE_1624600.1"/>
    <property type="gene ID" value="SVE_1624600"/>
</dbReference>
<protein>
    <submittedName>
        <fullName evidence="2">SUN domain-containing protein</fullName>
    </submittedName>
</protein>
<reference evidence="2" key="2">
    <citation type="submission" date="2015-08" db="UniProtKB">
        <authorList>
            <consortium name="WormBaseParasite"/>
        </authorList>
    </citation>
    <scope>IDENTIFICATION</scope>
</reference>
<name>A0A0K0FV81_STRVS</name>
<accession>A0A0K0FV81</accession>
<reference evidence="1" key="1">
    <citation type="submission" date="2014-07" db="EMBL/GenBank/DDBJ databases">
        <authorList>
            <person name="Martin A.A"/>
            <person name="De Silva N."/>
        </authorList>
    </citation>
    <scope>NUCLEOTIDE SEQUENCE</scope>
</reference>
<evidence type="ECO:0000313" key="1">
    <source>
        <dbReference type="Proteomes" id="UP000035680"/>
    </source>
</evidence>
<evidence type="ECO:0000313" key="2">
    <source>
        <dbReference type="WBParaSite" id="SVE_1624600.1"/>
    </source>
</evidence>
<keyword evidence="1" id="KW-1185">Reference proteome</keyword>
<dbReference type="AlphaFoldDB" id="A0A0K0FV81"/>
<organism evidence="1 2">
    <name type="scientific">Strongyloides venezuelensis</name>
    <name type="common">Threadworm</name>
    <dbReference type="NCBI Taxonomy" id="75913"/>
    <lineage>
        <taxon>Eukaryota</taxon>
        <taxon>Metazoa</taxon>
        <taxon>Ecdysozoa</taxon>
        <taxon>Nematoda</taxon>
        <taxon>Chromadorea</taxon>
        <taxon>Rhabditida</taxon>
        <taxon>Tylenchina</taxon>
        <taxon>Panagrolaimomorpha</taxon>
        <taxon>Strongyloidoidea</taxon>
        <taxon>Strongyloididae</taxon>
        <taxon>Strongyloides</taxon>
    </lineage>
</organism>
<sequence length="253" mass="29892">MSFEVKLNSVRSFDNHLIFYTQKNLSKENFFNLEDCTPEINGFLHVEKKVNNDNNKTDIKKEYPLVIFTENPNSTIEIPLITTKSFANNSNLFLNEGNVSESIKCNWGEKCPEYYYHGCIFTGYVATFNLTPTYMFSSNNLLLNTSKYIHLNSNASNQTYTIPLYNSTSILFQTPNFITQGATKVYIVQTSYTKYIEKIVKWYNDNKWIEIEFIEWPILPNIYRLIDTQYNKYNQQFNPNLFTFRYEVISFYL</sequence>